<keyword evidence="2" id="KW-0413">Isomerase</keyword>
<accession>F1TBU0</accession>
<dbReference type="Proteomes" id="UP000003860">
    <property type="component" value="Unassembled WGS sequence"/>
</dbReference>
<dbReference type="EMBL" id="ACXX02000005">
    <property type="protein sequence ID" value="EGD48111.1"/>
    <property type="molecule type" value="Genomic_DNA"/>
</dbReference>
<comment type="caution">
    <text evidence="2">The sequence shown here is derived from an EMBL/GenBank/DDBJ whole genome shotgun (WGS) entry which is preliminary data.</text>
</comment>
<dbReference type="InterPro" id="IPR036237">
    <property type="entry name" value="Xyl_isomerase-like_sf"/>
</dbReference>
<dbReference type="PANTHER" id="PTHR12110">
    <property type="entry name" value="HYDROXYPYRUVATE ISOMERASE"/>
    <property type="match status" value="1"/>
</dbReference>
<organism evidence="2 3">
    <name type="scientific">Ruminiclostridium papyrosolvens DSM 2782</name>
    <dbReference type="NCBI Taxonomy" id="588581"/>
    <lineage>
        <taxon>Bacteria</taxon>
        <taxon>Bacillati</taxon>
        <taxon>Bacillota</taxon>
        <taxon>Clostridia</taxon>
        <taxon>Eubacteriales</taxon>
        <taxon>Oscillospiraceae</taxon>
        <taxon>Ruminiclostridium</taxon>
    </lineage>
</organism>
<reference evidence="2" key="1">
    <citation type="submission" date="2009-07" db="EMBL/GenBank/DDBJ databases">
        <authorList>
            <consortium name="US DOE Joint Genome Institute (JGI-PGF)"/>
            <person name="Lucas S."/>
            <person name="Copeland A."/>
            <person name="Lapidus A."/>
            <person name="Glavina del Rio T."/>
            <person name="Tice H."/>
            <person name="Bruce D."/>
            <person name="Goodwin L."/>
            <person name="Pitluck S."/>
            <person name="Larimer F."/>
            <person name="Land M.L."/>
            <person name="Mouttaki H."/>
            <person name="He Z."/>
            <person name="Zhou J."/>
            <person name="Hemme C.L."/>
        </authorList>
    </citation>
    <scope>NUCLEOTIDE SEQUENCE [LARGE SCALE GENOMIC DNA]</scope>
    <source>
        <strain evidence="2">DSM 2782</strain>
    </source>
</reference>
<name>F1TBU0_9FIRM</name>
<dbReference type="STRING" id="588581.Cpap_2801"/>
<evidence type="ECO:0000313" key="3">
    <source>
        <dbReference type="Proteomes" id="UP000003860"/>
    </source>
</evidence>
<dbReference type="GO" id="GO:0016853">
    <property type="term" value="F:isomerase activity"/>
    <property type="evidence" value="ECO:0007669"/>
    <property type="project" value="UniProtKB-KW"/>
</dbReference>
<reference evidence="2" key="2">
    <citation type="submission" date="2011-01" db="EMBL/GenBank/DDBJ databases">
        <title>The Non-contiguous Finished genome of Clostridium papyrosolvens.</title>
        <authorList>
            <person name="Lucas S."/>
            <person name="Copeland A."/>
            <person name="Lapidus A."/>
            <person name="Cheng J.-F."/>
            <person name="Goodwin L."/>
            <person name="Pitluck S."/>
            <person name="Misra M."/>
            <person name="Chertkov O."/>
            <person name="Detter J.C."/>
            <person name="Han C."/>
            <person name="Tapia R."/>
            <person name="Land M."/>
            <person name="Hauser L."/>
            <person name="Kyrpides N."/>
            <person name="Ivanova N."/>
            <person name="Pagani I."/>
            <person name="Mouttaki H."/>
            <person name="He Z."/>
            <person name="Zhou J."/>
            <person name="Hemme C.L."/>
            <person name="Woyke T."/>
        </authorList>
    </citation>
    <scope>NUCLEOTIDE SEQUENCE [LARGE SCALE GENOMIC DNA]</scope>
    <source>
        <strain evidence="2">DSM 2782</strain>
    </source>
</reference>
<gene>
    <name evidence="2" type="ORF">Cpap_2801</name>
</gene>
<keyword evidence="3" id="KW-1185">Reference proteome</keyword>
<dbReference type="eggNOG" id="COG1082">
    <property type="taxonomic scope" value="Bacteria"/>
</dbReference>
<dbReference type="AlphaFoldDB" id="F1TBU0"/>
<evidence type="ECO:0000313" key="2">
    <source>
        <dbReference type="EMBL" id="EGD48111.1"/>
    </source>
</evidence>
<dbReference type="RefSeq" id="WP_004618942.1">
    <property type="nucleotide sequence ID" value="NZ_ACXX02000005.1"/>
</dbReference>
<dbReference type="SUPFAM" id="SSF51658">
    <property type="entry name" value="Xylose isomerase-like"/>
    <property type="match status" value="1"/>
</dbReference>
<dbReference type="PANTHER" id="PTHR12110:SF41">
    <property type="entry name" value="INOSOSE DEHYDRATASE"/>
    <property type="match status" value="1"/>
</dbReference>
<proteinExistence type="predicted"/>
<dbReference type="InterPro" id="IPR050312">
    <property type="entry name" value="IolE/XylAMocC-like"/>
</dbReference>
<evidence type="ECO:0000259" key="1">
    <source>
        <dbReference type="Pfam" id="PF01261"/>
    </source>
</evidence>
<dbReference type="OrthoDB" id="2050286at2"/>
<sequence>MKTSISTELVDLHHQAPNRNRRESKYYWDELYSHISAAGFTSIEIPYEPKWDFGGRSGIPLTLRSITTKFETVDNYIRTLNSYGIDGIVSVHLDPTIFCSGNMQMYFGAFSHFATDAITFAKEANAEVVTLTATPSYYAVSSLCGKDQAFDIFEEEFLNKTAEAIDSLADIAEKAGIKLCVKNEYWGLLRGDKIVSFLKRLKKQVYLDIDTANIQIAGVDVPSFIYKNIDKIGIVHFTDTSFVDCEEAYKQPLPEFPSQNATKVFRDIGQGNVDFQAIYAALKDVNYGGCIVYNCRHSYNSCRSLLRTRYYIKNTLGEK</sequence>
<feature type="domain" description="Xylose isomerase-like TIM barrel" evidence="1">
    <location>
        <begin position="35"/>
        <end position="295"/>
    </location>
</feature>
<dbReference type="InterPro" id="IPR013022">
    <property type="entry name" value="Xyl_isomerase-like_TIM-brl"/>
</dbReference>
<dbReference type="Pfam" id="PF01261">
    <property type="entry name" value="AP_endonuc_2"/>
    <property type="match status" value="1"/>
</dbReference>
<dbReference type="Gene3D" id="3.20.20.150">
    <property type="entry name" value="Divalent-metal-dependent TIM barrel enzymes"/>
    <property type="match status" value="1"/>
</dbReference>
<protein>
    <submittedName>
        <fullName evidence="2">Xylose isomerase domain-containing protein TIM barrel</fullName>
    </submittedName>
</protein>